<gene>
    <name evidence="5" type="ORF">GWI33_017181</name>
</gene>
<keyword evidence="6" id="KW-1185">Reference proteome</keyword>
<keyword evidence="1" id="KW-0479">Metal-binding</keyword>
<evidence type="ECO:0000313" key="6">
    <source>
        <dbReference type="Proteomes" id="UP000625711"/>
    </source>
</evidence>
<evidence type="ECO:0000256" key="3">
    <source>
        <dbReference type="ARBA" id="ARBA00022833"/>
    </source>
</evidence>
<dbReference type="InterPro" id="IPR007588">
    <property type="entry name" value="Znf_FLYWCH"/>
</dbReference>
<name>A0A834HWH1_RHYFE</name>
<feature type="domain" description="FLYWCH-type" evidence="4">
    <location>
        <begin position="5"/>
        <end position="53"/>
    </location>
</feature>
<organism evidence="5 6">
    <name type="scientific">Rhynchophorus ferrugineus</name>
    <name type="common">Red palm weevil</name>
    <name type="synonym">Curculio ferrugineus</name>
    <dbReference type="NCBI Taxonomy" id="354439"/>
    <lineage>
        <taxon>Eukaryota</taxon>
        <taxon>Metazoa</taxon>
        <taxon>Ecdysozoa</taxon>
        <taxon>Arthropoda</taxon>
        <taxon>Hexapoda</taxon>
        <taxon>Insecta</taxon>
        <taxon>Pterygota</taxon>
        <taxon>Neoptera</taxon>
        <taxon>Endopterygota</taxon>
        <taxon>Coleoptera</taxon>
        <taxon>Polyphaga</taxon>
        <taxon>Cucujiformia</taxon>
        <taxon>Curculionidae</taxon>
        <taxon>Dryophthorinae</taxon>
        <taxon>Rhynchophorus</taxon>
    </lineage>
</organism>
<evidence type="ECO:0000256" key="2">
    <source>
        <dbReference type="ARBA" id="ARBA00022771"/>
    </source>
</evidence>
<evidence type="ECO:0000256" key="1">
    <source>
        <dbReference type="ARBA" id="ARBA00022723"/>
    </source>
</evidence>
<evidence type="ECO:0000313" key="5">
    <source>
        <dbReference type="EMBL" id="KAF7269795.1"/>
    </source>
</evidence>
<accession>A0A834HWH1</accession>
<dbReference type="Proteomes" id="UP000625711">
    <property type="component" value="Unassembled WGS sequence"/>
</dbReference>
<comment type="caution">
    <text evidence="5">The sequence shown here is derived from an EMBL/GenBank/DDBJ whole genome shotgun (WGS) entry which is preliminary data.</text>
</comment>
<dbReference type="Pfam" id="PF04500">
    <property type="entry name" value="FLYWCH"/>
    <property type="match status" value="1"/>
</dbReference>
<dbReference type="Gene3D" id="2.20.25.240">
    <property type="match status" value="1"/>
</dbReference>
<protein>
    <recommendedName>
        <fullName evidence="4">FLYWCH-type domain-containing protein</fullName>
    </recommendedName>
</protein>
<dbReference type="GO" id="GO:0008270">
    <property type="term" value="F:zinc ion binding"/>
    <property type="evidence" value="ECO:0007669"/>
    <property type="project" value="UniProtKB-KW"/>
</dbReference>
<keyword evidence="3" id="KW-0862">Zinc</keyword>
<evidence type="ECO:0000259" key="4">
    <source>
        <dbReference type="Pfam" id="PF04500"/>
    </source>
</evidence>
<keyword evidence="2" id="KW-0863">Zinc-finger</keyword>
<dbReference type="AlphaFoldDB" id="A0A834HWH1"/>
<reference evidence="5" key="1">
    <citation type="submission" date="2020-08" db="EMBL/GenBank/DDBJ databases">
        <title>Genome sequencing and assembly of the red palm weevil Rhynchophorus ferrugineus.</title>
        <authorList>
            <person name="Dias G.B."/>
            <person name="Bergman C.M."/>
            <person name="Manee M."/>
        </authorList>
    </citation>
    <scope>NUCLEOTIDE SEQUENCE</scope>
    <source>
        <strain evidence="5">AA-2017</strain>
        <tissue evidence="5">Whole larva</tissue>
    </source>
</reference>
<sequence>MAEILSDGFRYFFSHNRANGERVWICIEDGCEVRACTPTTTTTITFTIGEHSHELESDLEHITVLEQYITNSLPSITVTEKLLIMGKYIAAEKKKLSKTSRLREFILRRSFLQKLWESVMASCMKKKRRQKRKRNATIS</sequence>
<dbReference type="EMBL" id="JAACXV010014184">
    <property type="protein sequence ID" value="KAF7269795.1"/>
    <property type="molecule type" value="Genomic_DNA"/>
</dbReference>
<proteinExistence type="predicted"/>